<feature type="chain" id="PRO_5015489418" evidence="1">
    <location>
        <begin position="31"/>
        <end position="90"/>
    </location>
</feature>
<dbReference type="Proteomes" id="UP000243499">
    <property type="component" value="Chromosome 2"/>
</dbReference>
<evidence type="ECO:0000313" key="2">
    <source>
        <dbReference type="EMBL" id="PVH64342.1"/>
    </source>
</evidence>
<gene>
    <name evidence="2" type="ORF">PAHAL_2G243900</name>
</gene>
<accession>A0A2T8KQE1</accession>
<feature type="signal peptide" evidence="1">
    <location>
        <begin position="1"/>
        <end position="30"/>
    </location>
</feature>
<dbReference type="Gramene" id="PVH64342">
    <property type="protein sequence ID" value="PVH64342"/>
    <property type="gene ID" value="PAHAL_2G243900"/>
</dbReference>
<sequence length="90" mass="10029">MTLSEMMFSFCGCLLPRALVAAAQVGLAAAESCSDVQEPWRRRGLIVQPLIIDGSKRMVRAEGRLRSDKLTRAYLNPDYSLQQRSIDGEL</sequence>
<dbReference type="EMBL" id="CM008047">
    <property type="protein sequence ID" value="PVH64342.1"/>
    <property type="molecule type" value="Genomic_DNA"/>
</dbReference>
<protein>
    <submittedName>
        <fullName evidence="2">Uncharacterized protein</fullName>
    </submittedName>
</protein>
<organism evidence="2">
    <name type="scientific">Panicum hallii</name>
    <dbReference type="NCBI Taxonomy" id="206008"/>
    <lineage>
        <taxon>Eukaryota</taxon>
        <taxon>Viridiplantae</taxon>
        <taxon>Streptophyta</taxon>
        <taxon>Embryophyta</taxon>
        <taxon>Tracheophyta</taxon>
        <taxon>Spermatophyta</taxon>
        <taxon>Magnoliopsida</taxon>
        <taxon>Liliopsida</taxon>
        <taxon>Poales</taxon>
        <taxon>Poaceae</taxon>
        <taxon>PACMAD clade</taxon>
        <taxon>Panicoideae</taxon>
        <taxon>Panicodae</taxon>
        <taxon>Paniceae</taxon>
        <taxon>Panicinae</taxon>
        <taxon>Panicum</taxon>
        <taxon>Panicum sect. Panicum</taxon>
    </lineage>
</organism>
<evidence type="ECO:0000256" key="1">
    <source>
        <dbReference type="SAM" id="SignalP"/>
    </source>
</evidence>
<reference evidence="2" key="1">
    <citation type="submission" date="2018-04" db="EMBL/GenBank/DDBJ databases">
        <title>WGS assembly of Panicum hallii.</title>
        <authorList>
            <person name="Lovell J."/>
            <person name="Jenkins J."/>
            <person name="Lowry D."/>
            <person name="Mamidi S."/>
            <person name="Sreedasyam A."/>
            <person name="Weng X."/>
            <person name="Barry K."/>
            <person name="Bonette J."/>
            <person name="Campitelli B."/>
            <person name="Daum C."/>
            <person name="Gordon S."/>
            <person name="Gould B."/>
            <person name="Lipzen A."/>
            <person name="Macqueen A."/>
            <person name="Palacio-Mejia J."/>
            <person name="Plott C."/>
            <person name="Shakirov E."/>
            <person name="Shu S."/>
            <person name="Yoshinaga Y."/>
            <person name="Zane M."/>
            <person name="Rokhsar D."/>
            <person name="Grimwood J."/>
            <person name="Schmutz J."/>
            <person name="Juenger T."/>
        </authorList>
    </citation>
    <scope>NUCLEOTIDE SEQUENCE [LARGE SCALE GENOMIC DNA]</scope>
    <source>
        <strain evidence="2">FIL2</strain>
    </source>
</reference>
<keyword evidence="1" id="KW-0732">Signal</keyword>
<name>A0A2T8KQE1_9POAL</name>
<dbReference type="AlphaFoldDB" id="A0A2T8KQE1"/>
<proteinExistence type="predicted"/>